<dbReference type="InterPro" id="IPR035919">
    <property type="entry name" value="EAL_sf"/>
</dbReference>
<evidence type="ECO:0000313" key="6">
    <source>
        <dbReference type="Proteomes" id="UP000219042"/>
    </source>
</evidence>
<dbReference type="Pfam" id="PF13188">
    <property type="entry name" value="PAS_8"/>
    <property type="match status" value="1"/>
</dbReference>
<dbReference type="NCBIfam" id="NF008467">
    <property type="entry name" value="PRK11359.1"/>
    <property type="match status" value="1"/>
</dbReference>
<dbReference type="InterPro" id="IPR000700">
    <property type="entry name" value="PAS-assoc_C"/>
</dbReference>
<dbReference type="Gene3D" id="3.30.450.20">
    <property type="entry name" value="PAS domain"/>
    <property type="match status" value="3"/>
</dbReference>
<dbReference type="InterPro" id="IPR003018">
    <property type="entry name" value="GAF"/>
</dbReference>
<dbReference type="PROSITE" id="PS50887">
    <property type="entry name" value="GGDEF"/>
    <property type="match status" value="2"/>
</dbReference>
<dbReference type="CDD" id="cd00130">
    <property type="entry name" value="PAS"/>
    <property type="match status" value="2"/>
</dbReference>
<evidence type="ECO:0000313" key="5">
    <source>
        <dbReference type="EMBL" id="SNX45926.1"/>
    </source>
</evidence>
<dbReference type="InterPro" id="IPR000160">
    <property type="entry name" value="GGDEF_dom"/>
</dbReference>
<evidence type="ECO:0000259" key="4">
    <source>
        <dbReference type="PROSITE" id="PS50887"/>
    </source>
</evidence>
<dbReference type="Proteomes" id="UP000219042">
    <property type="component" value="Unassembled WGS sequence"/>
</dbReference>
<dbReference type="EMBL" id="OANT01000007">
    <property type="protein sequence ID" value="SNX45926.1"/>
    <property type="molecule type" value="Genomic_DNA"/>
</dbReference>
<dbReference type="PROSITE" id="PS50113">
    <property type="entry name" value="PAC"/>
    <property type="match status" value="1"/>
</dbReference>
<dbReference type="SUPFAM" id="SSF141868">
    <property type="entry name" value="EAL domain-like"/>
    <property type="match status" value="1"/>
</dbReference>
<gene>
    <name evidence="5" type="ORF">SAMN05421731_10713</name>
</gene>
<dbReference type="InterPro" id="IPR035965">
    <property type="entry name" value="PAS-like_dom_sf"/>
</dbReference>
<feature type="domain" description="GGDEF" evidence="4">
    <location>
        <begin position="449"/>
        <end position="581"/>
    </location>
</feature>
<dbReference type="InterPro" id="IPR043128">
    <property type="entry name" value="Rev_trsase/Diguanyl_cyclase"/>
</dbReference>
<dbReference type="InterPro" id="IPR000014">
    <property type="entry name" value="PAS"/>
</dbReference>
<dbReference type="PROSITE" id="PS50112">
    <property type="entry name" value="PAS"/>
    <property type="match status" value="2"/>
</dbReference>
<dbReference type="RefSeq" id="WP_097079687.1">
    <property type="nucleotide sequence ID" value="NZ_BAABHT010000016.1"/>
</dbReference>
<feature type="domain" description="PAC" evidence="2">
    <location>
        <begin position="204"/>
        <end position="258"/>
    </location>
</feature>
<dbReference type="OrthoDB" id="9804951at2"/>
<dbReference type="InterPro" id="IPR029016">
    <property type="entry name" value="GAF-like_dom_sf"/>
</dbReference>
<dbReference type="PANTHER" id="PTHR44757">
    <property type="entry name" value="DIGUANYLATE CYCLASE DGCP"/>
    <property type="match status" value="1"/>
</dbReference>
<reference evidence="6" key="1">
    <citation type="submission" date="2016-09" db="EMBL/GenBank/DDBJ databases">
        <authorList>
            <person name="Varghese N."/>
            <person name="Submissions S."/>
        </authorList>
    </citation>
    <scope>NUCLEOTIDE SEQUENCE [LARGE SCALE GENOMIC DNA]</scope>
    <source>
        <strain evidence="6">ANC 4466</strain>
    </source>
</reference>
<evidence type="ECO:0000259" key="1">
    <source>
        <dbReference type="PROSITE" id="PS50112"/>
    </source>
</evidence>
<dbReference type="SUPFAM" id="SSF55073">
    <property type="entry name" value="Nucleotide cyclase"/>
    <property type="match status" value="2"/>
</dbReference>
<dbReference type="NCBIfam" id="TIGR00229">
    <property type="entry name" value="sensory_box"/>
    <property type="match status" value="2"/>
</dbReference>
<dbReference type="SMART" id="SM00052">
    <property type="entry name" value="EAL"/>
    <property type="match status" value="1"/>
</dbReference>
<dbReference type="NCBIfam" id="TIGR00254">
    <property type="entry name" value="GGDEF"/>
    <property type="match status" value="2"/>
</dbReference>
<dbReference type="SUPFAM" id="SSF55785">
    <property type="entry name" value="PYP-like sensor domain (PAS domain)"/>
    <property type="match status" value="3"/>
</dbReference>
<feature type="domain" description="PAS" evidence="1">
    <location>
        <begin position="10"/>
        <end position="51"/>
    </location>
</feature>
<dbReference type="Gene3D" id="3.20.20.450">
    <property type="entry name" value="EAL domain"/>
    <property type="match status" value="1"/>
</dbReference>
<dbReference type="PROSITE" id="PS50883">
    <property type="entry name" value="EAL"/>
    <property type="match status" value="1"/>
</dbReference>
<dbReference type="SMART" id="SM00267">
    <property type="entry name" value="GGDEF"/>
    <property type="match status" value="2"/>
</dbReference>
<dbReference type="InterPro" id="IPR001633">
    <property type="entry name" value="EAL_dom"/>
</dbReference>
<dbReference type="SUPFAM" id="SSF55781">
    <property type="entry name" value="GAF domain-like"/>
    <property type="match status" value="1"/>
</dbReference>
<organism evidence="5 6">
    <name type="scientific">Acinetobacter puyangensis</name>
    <dbReference type="NCBI Taxonomy" id="1096779"/>
    <lineage>
        <taxon>Bacteria</taxon>
        <taxon>Pseudomonadati</taxon>
        <taxon>Pseudomonadota</taxon>
        <taxon>Gammaproteobacteria</taxon>
        <taxon>Moraxellales</taxon>
        <taxon>Moraxellaceae</taxon>
        <taxon>Acinetobacter</taxon>
    </lineage>
</organism>
<dbReference type="Gene3D" id="3.30.70.270">
    <property type="match status" value="2"/>
</dbReference>
<feature type="domain" description="GGDEF" evidence="4">
    <location>
        <begin position="1042"/>
        <end position="1175"/>
    </location>
</feature>
<dbReference type="Pfam" id="PF13426">
    <property type="entry name" value="PAS_9"/>
    <property type="match status" value="2"/>
</dbReference>
<dbReference type="Pfam" id="PF00990">
    <property type="entry name" value="GGDEF"/>
    <property type="match status" value="2"/>
</dbReference>
<feature type="domain" description="PAS" evidence="1">
    <location>
        <begin position="130"/>
        <end position="184"/>
    </location>
</feature>
<feature type="domain" description="EAL" evidence="3">
    <location>
        <begin position="590"/>
        <end position="843"/>
    </location>
</feature>
<dbReference type="CDD" id="cd01948">
    <property type="entry name" value="EAL"/>
    <property type="match status" value="1"/>
</dbReference>
<evidence type="ECO:0000259" key="2">
    <source>
        <dbReference type="PROSITE" id="PS50113"/>
    </source>
</evidence>
<dbReference type="Gene3D" id="3.30.450.40">
    <property type="match status" value="1"/>
</dbReference>
<dbReference type="InterPro" id="IPR052155">
    <property type="entry name" value="Biofilm_reg_signaling"/>
</dbReference>
<proteinExistence type="predicted"/>
<dbReference type="CDD" id="cd01949">
    <property type="entry name" value="GGDEF"/>
    <property type="match status" value="2"/>
</dbReference>
<dbReference type="Pfam" id="PF13185">
    <property type="entry name" value="GAF_2"/>
    <property type="match status" value="1"/>
</dbReference>
<dbReference type="AlphaFoldDB" id="A0A240EBL6"/>
<dbReference type="Pfam" id="PF00563">
    <property type="entry name" value="EAL"/>
    <property type="match status" value="1"/>
</dbReference>
<protein>
    <submittedName>
        <fullName evidence="5">C-di-GMP-specific phosphodiesterase</fullName>
    </submittedName>
</protein>
<name>A0A240EBL6_9GAMM</name>
<dbReference type="InterPro" id="IPR029787">
    <property type="entry name" value="Nucleotide_cyclase"/>
</dbReference>
<evidence type="ECO:0000259" key="3">
    <source>
        <dbReference type="PROSITE" id="PS50883"/>
    </source>
</evidence>
<dbReference type="PANTHER" id="PTHR44757:SF2">
    <property type="entry name" value="BIOFILM ARCHITECTURE MAINTENANCE PROTEIN MBAA"/>
    <property type="match status" value="1"/>
</dbReference>
<keyword evidence="6" id="KW-1185">Reference proteome</keyword>
<dbReference type="SMART" id="SM00091">
    <property type="entry name" value="PAS"/>
    <property type="match status" value="3"/>
</dbReference>
<sequence>MKDERLGADLGSLLRSALEQSCLAAILIDENDQVIFFNGAAERLWGYKHDEAFKLNLQQLLPEFLCLHIHTDCWEDGLTGTETRHDILINQPNGKQQCLSISLSRIVISGRVYHMVFAYDASKEEDICQQNSALLAAANHTDLPILVLDQDRRIVQVNRAFTENYGYEADEIIGQDPTTIFISPLMMKDEVNAFLGLPWGKSKIQAEAKITSKDGSESWIRISSSPIKEDAPARLIGHSVDVVSDVTEERLIRNLEHDVLEALVSNLSFSDMGSYLCQRVRESAPDVIPSILLVDSEHKLRPWAASGLVAGYSEALDGVEIGENVGSCGTAAYRGEPVLVNDISTDPCWKDYRQLALSNGLQACWSFPVKRRDGIVACTFAFYFSTPRSPDIFHMRIAEACQHLCILAIELEENRRQMTRLVQFDTLTGLPNRSYLHHHVSELQTSGIESIAFIGLDIDRFKDVNSTLGYKVGDQVLLTIANRLQERLKPDEFLCRVESDFFFLVIANCDVYRATATAEYIQAIMGEPVEVAGHILNLTVSIGISHSKEGECDLETFLANAKSAIFEVKAAGGGSFKFFSPEMNQEAWQRLLLGVKLKRAITNGTFYLQYQPQMHSNGRLYGVEAMARWHDPELGEIPPEKFIRIAEETGDIEVIGRWVLREACRQKAEWQHQNIQIPRVSVNLSPYNFRNKDLPEFIASLLQEYSLTGASLTIEITENLMMRLSPETLALLQRIRTLGVGLSVDDFGTGYSCLSNLANLPVTELKIDRSFIENSLQQPRLQSLVEAVLGIGRSLDLTVVAEGVETEEQRIMLGELGCPVMQGYLFSRPISAHHLTEWFLVWEMRATRYKMDSQPDLTVSQNTKEIEQQLKKMKGQIAPRLPKLLYDVVGALPIAVSWATLPGGVIQYCNDAFYSMFDYPSGYFRMADQLIDEAYIHEHQRKLIRSHWNNFFSGDGEGTTAIPDTEIEIRTGNGEIRPVMHCGVILHEQQLAVAIFKDITEYKRDQQMLRNFAFLDPLTGLANRRGLTERWLEEHQHQVGGRRLAFLMVDLDGFKLINDTYGHDAGDQVLRVVAERLTESVREVDLVCRLGGDEFGIMMIAPNDFGIVAGICDRIVALLQQPISLGQVEVRITASIGGCFYPDQASDKHELLRRADEALLQVKKKDKGGWCWWEN</sequence>
<accession>A0A240EBL6</accession>